<sequence>MMAASFGGYELIMEAYDVALQEKYRFGAYGDAMLIL</sequence>
<evidence type="ECO:0000256" key="1">
    <source>
        <dbReference type="ARBA" id="ARBA00022490"/>
    </source>
</evidence>
<dbReference type="SUPFAM" id="SSF111337">
    <property type="entry name" value="QueA-like"/>
    <property type="match status" value="1"/>
</dbReference>
<dbReference type="Gene3D" id="3.40.1780.10">
    <property type="entry name" value="QueA-like"/>
    <property type="match status" value="1"/>
</dbReference>
<evidence type="ECO:0008006" key="6">
    <source>
        <dbReference type="Google" id="ProtNLM"/>
    </source>
</evidence>
<evidence type="ECO:0000256" key="2">
    <source>
        <dbReference type="ARBA" id="ARBA00022679"/>
    </source>
</evidence>
<dbReference type="InterPro" id="IPR042118">
    <property type="entry name" value="QueA_dom1"/>
</dbReference>
<dbReference type="GO" id="GO:0016740">
    <property type="term" value="F:transferase activity"/>
    <property type="evidence" value="ECO:0007669"/>
    <property type="project" value="UniProtKB-KW"/>
</dbReference>
<dbReference type="EMBL" id="AMCI01007193">
    <property type="protein sequence ID" value="EJW93051.1"/>
    <property type="molecule type" value="Genomic_DNA"/>
</dbReference>
<dbReference type="GO" id="GO:0016853">
    <property type="term" value="F:isomerase activity"/>
    <property type="evidence" value="ECO:0007669"/>
    <property type="project" value="InterPro"/>
</dbReference>
<keyword evidence="1" id="KW-0963">Cytoplasm</keyword>
<accession>J9FDU2</accession>
<dbReference type="GO" id="GO:0008616">
    <property type="term" value="P:tRNA queuosine(34) biosynthetic process"/>
    <property type="evidence" value="ECO:0007669"/>
    <property type="project" value="UniProtKB-KW"/>
</dbReference>
<proteinExistence type="predicted"/>
<organism evidence="5">
    <name type="scientific">gut metagenome</name>
    <dbReference type="NCBI Taxonomy" id="749906"/>
    <lineage>
        <taxon>unclassified sequences</taxon>
        <taxon>metagenomes</taxon>
        <taxon>organismal metagenomes</taxon>
    </lineage>
</organism>
<dbReference type="Pfam" id="PF02547">
    <property type="entry name" value="Queuosine_synth"/>
    <property type="match status" value="1"/>
</dbReference>
<evidence type="ECO:0000256" key="3">
    <source>
        <dbReference type="ARBA" id="ARBA00022691"/>
    </source>
</evidence>
<dbReference type="InterPro" id="IPR003699">
    <property type="entry name" value="QueA"/>
</dbReference>
<name>J9FDU2_9ZZZZ</name>
<comment type="caution">
    <text evidence="5">The sequence shown here is derived from an EMBL/GenBank/DDBJ whole genome shotgun (WGS) entry which is preliminary data.</text>
</comment>
<keyword evidence="4" id="KW-0671">Queuosine biosynthesis</keyword>
<reference evidence="5" key="1">
    <citation type="journal article" date="2012" name="PLoS ONE">
        <title>Gene sets for utilization of primary and secondary nutrition supplies in the distal gut of endangered iberian lynx.</title>
        <authorList>
            <person name="Alcaide M."/>
            <person name="Messina E."/>
            <person name="Richter M."/>
            <person name="Bargiela R."/>
            <person name="Peplies J."/>
            <person name="Huws S.A."/>
            <person name="Newbold C.J."/>
            <person name="Golyshin P.N."/>
            <person name="Simon M.A."/>
            <person name="Lopez G."/>
            <person name="Yakimov M.M."/>
            <person name="Ferrer M."/>
        </authorList>
    </citation>
    <scope>NUCLEOTIDE SEQUENCE</scope>
</reference>
<gene>
    <name evidence="5" type="ORF">EVA_18843</name>
</gene>
<dbReference type="InterPro" id="IPR036100">
    <property type="entry name" value="QueA_sf"/>
</dbReference>
<keyword evidence="2" id="KW-0808">Transferase</keyword>
<evidence type="ECO:0000313" key="5">
    <source>
        <dbReference type="EMBL" id="EJW93051.1"/>
    </source>
</evidence>
<dbReference type="AlphaFoldDB" id="J9FDU2"/>
<protein>
    <recommendedName>
        <fullName evidence="6">S-adenosylmethionine:tRNA ribosyltransferase-isomerase</fullName>
    </recommendedName>
</protein>
<evidence type="ECO:0000256" key="4">
    <source>
        <dbReference type="ARBA" id="ARBA00022785"/>
    </source>
</evidence>
<keyword evidence="3" id="KW-0949">S-adenosyl-L-methionine</keyword>